<dbReference type="EMBL" id="FQ310506">
    <property type="protein sequence ID" value="CBN80905.1"/>
    <property type="molecule type" value="Genomic_DNA"/>
</dbReference>
<reference evidence="2" key="2">
    <citation type="journal article" date="2011" name="Genomics">
        <title>Directed sequencing and annotation of three Dicentrarchus labrax L. chromosomes by applying Sanger- and pyrosequencing technologies on pooled DNA of comparatively mapped BAC clones.</title>
        <authorList>
            <person name="Kuhl H."/>
            <person name="Tine M."/>
            <person name="Beck A."/>
            <person name="Timmermann B."/>
            <person name="Kodira C."/>
            <person name="Reinhardt R."/>
        </authorList>
    </citation>
    <scope>NUCLEOTIDE SEQUENCE</scope>
</reference>
<sequence>MKRTNILFLYIIFFLIILSLCFVLLIYRNGLGSSVMVLKKCLVFAKQGRQTRRQAMAQAHIIADNFLLCIAFSKDGSTVYLMFQQKNCLKAEDSPFYCCFLGTIFKKKDTADDGSGFV</sequence>
<dbReference type="AlphaFoldDB" id="E6ZFF5"/>
<protein>
    <submittedName>
        <fullName evidence="2">Uncharacterized protein</fullName>
    </submittedName>
</protein>
<name>E6ZFF5_DICLA</name>
<reference evidence="2" key="1">
    <citation type="journal article" date="2011" name="Comp. Biochem. Physiol. Part D Genomics Proteomics">
        <title>Analysis of single nucleotide polymorphisms in three chromosomes of European sea bass Dicentrarchus labrax.</title>
        <authorList>
            <person name="Kuhl H."/>
            <person name="Tine M."/>
            <person name="Hecht J."/>
            <person name="Knaust F."/>
            <person name="Reinhardt R."/>
        </authorList>
    </citation>
    <scope>NUCLEOTIDE SEQUENCE</scope>
</reference>
<keyword evidence="1" id="KW-0812">Transmembrane</keyword>
<evidence type="ECO:0000256" key="1">
    <source>
        <dbReference type="SAM" id="Phobius"/>
    </source>
</evidence>
<gene>
    <name evidence="2" type="ORF">DLA_It03300</name>
</gene>
<keyword evidence="1" id="KW-1133">Transmembrane helix</keyword>
<evidence type="ECO:0000313" key="2">
    <source>
        <dbReference type="EMBL" id="CBN80905.1"/>
    </source>
</evidence>
<accession>E6ZFF5</accession>
<keyword evidence="1" id="KW-0472">Membrane</keyword>
<reference evidence="2" key="3">
    <citation type="journal article" date="2011" name="Mar. Genomics">
        <title>Comparative analysis of intronless genes in teleost fish genomes: Insights into their evolution and molecular function.</title>
        <authorList>
            <person name="Tine M."/>
            <person name="Kuhl H."/>
            <person name="Beck A."/>
            <person name="Bargelloni L."/>
            <person name="Reinhardt R."/>
        </authorList>
    </citation>
    <scope>NUCLEOTIDE SEQUENCE</scope>
</reference>
<proteinExistence type="predicted"/>
<feature type="transmembrane region" description="Helical" evidence="1">
    <location>
        <begin position="6"/>
        <end position="27"/>
    </location>
</feature>
<organism evidence="2">
    <name type="scientific">Dicentrarchus labrax</name>
    <name type="common">European seabass</name>
    <name type="synonym">Morone labrax</name>
    <dbReference type="NCBI Taxonomy" id="13489"/>
    <lineage>
        <taxon>Eukaryota</taxon>
        <taxon>Metazoa</taxon>
        <taxon>Chordata</taxon>
        <taxon>Craniata</taxon>
        <taxon>Vertebrata</taxon>
        <taxon>Euteleostomi</taxon>
        <taxon>Actinopterygii</taxon>
        <taxon>Neopterygii</taxon>
        <taxon>Teleostei</taxon>
        <taxon>Neoteleostei</taxon>
        <taxon>Acanthomorphata</taxon>
        <taxon>Eupercaria</taxon>
        <taxon>Moronidae</taxon>
        <taxon>Dicentrarchus</taxon>
    </lineage>
</organism>